<evidence type="ECO:0000313" key="3">
    <source>
        <dbReference type="Proteomes" id="UP001465976"/>
    </source>
</evidence>
<gene>
    <name evidence="2" type="ORF">V5O48_011651</name>
</gene>
<sequence length="154" mass="17639">MEVDYIWLGDKSLLVYLFLINRYLTPLGFIINLFVHLTPSWDGLAYTSPVFKNTAVYVSAMWREWLSCWLNFSCRCDHFVRYEGSMTMIGITIVGLMMLIRVYTLYNKVKPVFAGVGILLAVQVAINAWALSKGARVRHDDTDVHACTMIFDAQ</sequence>
<evidence type="ECO:0000313" key="2">
    <source>
        <dbReference type="EMBL" id="KAL0570313.1"/>
    </source>
</evidence>
<proteinExistence type="predicted"/>
<evidence type="ECO:0000256" key="1">
    <source>
        <dbReference type="SAM" id="Phobius"/>
    </source>
</evidence>
<accession>A0ABR3F595</accession>
<dbReference type="EMBL" id="JBAHYK010000957">
    <property type="protein sequence ID" value="KAL0570313.1"/>
    <property type="molecule type" value="Genomic_DNA"/>
</dbReference>
<keyword evidence="1" id="KW-0472">Membrane</keyword>
<keyword evidence="1" id="KW-1133">Transmembrane helix</keyword>
<name>A0ABR3F595_9AGAR</name>
<comment type="caution">
    <text evidence="2">The sequence shown here is derived from an EMBL/GenBank/DDBJ whole genome shotgun (WGS) entry which is preliminary data.</text>
</comment>
<feature type="transmembrane region" description="Helical" evidence="1">
    <location>
        <begin position="112"/>
        <end position="131"/>
    </location>
</feature>
<reference evidence="2 3" key="1">
    <citation type="submission" date="2024-02" db="EMBL/GenBank/DDBJ databases">
        <title>A draft genome for the cacao thread blight pathogen Marasmius crinis-equi.</title>
        <authorList>
            <person name="Cohen S.P."/>
            <person name="Baruah I.K."/>
            <person name="Amoako-Attah I."/>
            <person name="Bukari Y."/>
            <person name="Meinhardt L.W."/>
            <person name="Bailey B.A."/>
        </authorList>
    </citation>
    <scope>NUCLEOTIDE SEQUENCE [LARGE SCALE GENOMIC DNA]</scope>
    <source>
        <strain evidence="2 3">GH-76</strain>
    </source>
</reference>
<keyword evidence="1" id="KW-0812">Transmembrane</keyword>
<feature type="transmembrane region" description="Helical" evidence="1">
    <location>
        <begin position="12"/>
        <end position="35"/>
    </location>
</feature>
<protein>
    <submittedName>
        <fullName evidence="2">Uncharacterized protein</fullName>
    </submittedName>
</protein>
<feature type="transmembrane region" description="Helical" evidence="1">
    <location>
        <begin position="86"/>
        <end position="106"/>
    </location>
</feature>
<dbReference type="Proteomes" id="UP001465976">
    <property type="component" value="Unassembled WGS sequence"/>
</dbReference>
<organism evidence="2 3">
    <name type="scientific">Marasmius crinis-equi</name>
    <dbReference type="NCBI Taxonomy" id="585013"/>
    <lineage>
        <taxon>Eukaryota</taxon>
        <taxon>Fungi</taxon>
        <taxon>Dikarya</taxon>
        <taxon>Basidiomycota</taxon>
        <taxon>Agaricomycotina</taxon>
        <taxon>Agaricomycetes</taxon>
        <taxon>Agaricomycetidae</taxon>
        <taxon>Agaricales</taxon>
        <taxon>Marasmiineae</taxon>
        <taxon>Marasmiaceae</taxon>
        <taxon>Marasmius</taxon>
    </lineage>
</organism>
<keyword evidence="3" id="KW-1185">Reference proteome</keyword>